<sequence>IVPKFEFLKAVSKARLYGYEDYKESINFIALNYPNSPEGKKAEDMMQTVIPLLSKKEFIDDLEPKNFKTVYQFTSSEAVEVDEFVKNLEEAIEKLNYFYLKTSKDVYNQN</sequence>
<organism evidence="1">
    <name type="scientific">marine sediment metagenome</name>
    <dbReference type="NCBI Taxonomy" id="412755"/>
    <lineage>
        <taxon>unclassified sequences</taxon>
        <taxon>metagenomes</taxon>
        <taxon>ecological metagenomes</taxon>
    </lineage>
</organism>
<name>X1DTW5_9ZZZZ</name>
<comment type="caution">
    <text evidence="1">The sequence shown here is derived from an EMBL/GenBank/DDBJ whole genome shotgun (WGS) entry which is preliminary data.</text>
</comment>
<feature type="non-terminal residue" evidence="1">
    <location>
        <position position="110"/>
    </location>
</feature>
<dbReference type="AlphaFoldDB" id="X1DTW5"/>
<feature type="non-terminal residue" evidence="1">
    <location>
        <position position="1"/>
    </location>
</feature>
<reference evidence="1" key="1">
    <citation type="journal article" date="2014" name="Front. Microbiol.">
        <title>High frequency of phylogenetically diverse reductive dehalogenase-homologous genes in deep subseafloor sedimentary metagenomes.</title>
        <authorList>
            <person name="Kawai M."/>
            <person name="Futagami T."/>
            <person name="Toyoda A."/>
            <person name="Takaki Y."/>
            <person name="Nishi S."/>
            <person name="Hori S."/>
            <person name="Arai W."/>
            <person name="Tsubouchi T."/>
            <person name="Morono Y."/>
            <person name="Uchiyama I."/>
            <person name="Ito T."/>
            <person name="Fujiyama A."/>
            <person name="Inagaki F."/>
            <person name="Takami H."/>
        </authorList>
    </citation>
    <scope>NUCLEOTIDE SEQUENCE</scope>
    <source>
        <strain evidence="1">Expedition CK06-06</strain>
    </source>
</reference>
<protein>
    <submittedName>
        <fullName evidence="1">Uncharacterized protein</fullName>
    </submittedName>
</protein>
<evidence type="ECO:0000313" key="1">
    <source>
        <dbReference type="EMBL" id="GAH23582.1"/>
    </source>
</evidence>
<proteinExistence type="predicted"/>
<dbReference type="EMBL" id="BART01039807">
    <property type="protein sequence ID" value="GAH23582.1"/>
    <property type="molecule type" value="Genomic_DNA"/>
</dbReference>
<accession>X1DTW5</accession>
<gene>
    <name evidence="1" type="ORF">S01H4_65197</name>
</gene>